<reference evidence="4" key="1">
    <citation type="journal article" date="2019" name="Int. J. Syst. Evol. Microbiol.">
        <title>The Global Catalogue of Microorganisms (GCM) 10K type strain sequencing project: providing services to taxonomists for standard genome sequencing and annotation.</title>
        <authorList>
            <consortium name="The Broad Institute Genomics Platform"/>
            <consortium name="The Broad Institute Genome Sequencing Center for Infectious Disease"/>
            <person name="Wu L."/>
            <person name="Ma J."/>
        </authorList>
    </citation>
    <scope>NUCLEOTIDE SEQUENCE [LARGE SCALE GENOMIC DNA]</scope>
    <source>
        <strain evidence="4">JCM 31047</strain>
    </source>
</reference>
<evidence type="ECO:0000256" key="1">
    <source>
        <dbReference type="SAM" id="Phobius"/>
    </source>
</evidence>
<keyword evidence="1" id="KW-0812">Transmembrane</keyword>
<dbReference type="RefSeq" id="WP_110831647.1">
    <property type="nucleotide sequence ID" value="NZ_BMQG01000005.1"/>
</dbReference>
<feature type="transmembrane region" description="Helical" evidence="1">
    <location>
        <begin position="50"/>
        <end position="68"/>
    </location>
</feature>
<sequence>MADLKHLGQQTASTLKSGVDDAQQAAAHATRHAAPWLEALARFGYASKGVVYGTVGLLALSVALGRGGATTDTKGALLRLQDLPAGTLLMWLLTLGLIGYALWQLIRAALDPEGQGHEAKGVLKRAGYTFSGFANLGLAFFTARLALIGNATRSQNSEEQVADTVLNLPGGQVWLALGGLILLVIAGSQLYTAYGAKFMKRVAFTDLPQRTCDLLKRIGQVGIASRGVLMVIMGVFALLAAWHREASETVGISEALTWLRTQPSGNLLLGAVALGTLCYGVWCVVQARYRRIQIEGAA</sequence>
<evidence type="ECO:0000259" key="2">
    <source>
        <dbReference type="Pfam" id="PF06724"/>
    </source>
</evidence>
<feature type="domain" description="DUF1206" evidence="2">
    <location>
        <begin position="43"/>
        <end position="110"/>
    </location>
</feature>
<dbReference type="AlphaFoldDB" id="A0A8H9GNT4"/>
<dbReference type="Proteomes" id="UP000600547">
    <property type="component" value="Unassembled WGS sequence"/>
</dbReference>
<keyword evidence="1" id="KW-0472">Membrane</keyword>
<keyword evidence="1" id="KW-1133">Transmembrane helix</keyword>
<feature type="transmembrane region" description="Helical" evidence="1">
    <location>
        <begin position="88"/>
        <end position="106"/>
    </location>
</feature>
<organism evidence="3 4">
    <name type="scientific">Deinococcus arenae</name>
    <dbReference type="NCBI Taxonomy" id="1452751"/>
    <lineage>
        <taxon>Bacteria</taxon>
        <taxon>Thermotogati</taxon>
        <taxon>Deinococcota</taxon>
        <taxon>Deinococci</taxon>
        <taxon>Deinococcales</taxon>
        <taxon>Deinococcaceae</taxon>
        <taxon>Deinococcus</taxon>
    </lineage>
</organism>
<evidence type="ECO:0000313" key="4">
    <source>
        <dbReference type="Proteomes" id="UP000600547"/>
    </source>
</evidence>
<feature type="domain" description="DUF1206" evidence="2">
    <location>
        <begin position="221"/>
        <end position="290"/>
    </location>
</feature>
<feature type="transmembrane region" description="Helical" evidence="1">
    <location>
        <begin position="127"/>
        <end position="147"/>
    </location>
</feature>
<feature type="transmembrane region" description="Helical" evidence="1">
    <location>
        <begin position="263"/>
        <end position="285"/>
    </location>
</feature>
<keyword evidence="4" id="KW-1185">Reference proteome</keyword>
<feature type="domain" description="DUF1206" evidence="2">
    <location>
        <begin position="126"/>
        <end position="194"/>
    </location>
</feature>
<comment type="caution">
    <text evidence="3">The sequence shown here is derived from an EMBL/GenBank/DDBJ whole genome shotgun (WGS) entry which is preliminary data.</text>
</comment>
<protein>
    <recommendedName>
        <fullName evidence="2">DUF1206 domain-containing protein</fullName>
    </recommendedName>
</protein>
<feature type="transmembrane region" description="Helical" evidence="1">
    <location>
        <begin position="173"/>
        <end position="194"/>
    </location>
</feature>
<gene>
    <name evidence="3" type="ORF">GCM10008956_17850</name>
</gene>
<accession>A0A8H9GNT4</accession>
<proteinExistence type="predicted"/>
<name>A0A8H9GNT4_9DEIO</name>
<evidence type="ECO:0000313" key="3">
    <source>
        <dbReference type="EMBL" id="GGM41890.1"/>
    </source>
</evidence>
<dbReference type="Pfam" id="PF06724">
    <property type="entry name" value="DUF1206"/>
    <property type="match status" value="3"/>
</dbReference>
<feature type="transmembrane region" description="Helical" evidence="1">
    <location>
        <begin position="223"/>
        <end position="243"/>
    </location>
</feature>
<dbReference type="InterPro" id="IPR009597">
    <property type="entry name" value="DUF1206"/>
</dbReference>
<dbReference type="EMBL" id="BMQG01000005">
    <property type="protein sequence ID" value="GGM41890.1"/>
    <property type="molecule type" value="Genomic_DNA"/>
</dbReference>